<gene>
    <name evidence="6" type="ORF">SAMN04489812_1058</name>
</gene>
<dbReference type="PROSITE" id="PS00211">
    <property type="entry name" value="ABC_TRANSPORTER_1"/>
    <property type="match status" value="1"/>
</dbReference>
<evidence type="ECO:0000313" key="6">
    <source>
        <dbReference type="EMBL" id="SDS15776.1"/>
    </source>
</evidence>
<dbReference type="AlphaFoldDB" id="A0A1H1PXD2"/>
<proteinExistence type="predicted"/>
<evidence type="ECO:0000256" key="2">
    <source>
        <dbReference type="ARBA" id="ARBA00022737"/>
    </source>
</evidence>
<dbReference type="CDD" id="cd03216">
    <property type="entry name" value="ABC_Carb_Monos_I"/>
    <property type="match status" value="1"/>
</dbReference>
<feature type="domain" description="ABC transporter" evidence="5">
    <location>
        <begin position="258"/>
        <end position="499"/>
    </location>
</feature>
<sequence>MSEEAFALTGVCKSYPGVTALDDVTLTGYAGEVLAICGANGAGKSTLSRILAGQEQPTSGSVSVTGSDRPIRTPADAEAAGILLMHQEPMIIDDFTVLENIWLSRLSAAGTKLPWSLVPRIRRQDSIDALRAVGLQNVPGDRLGRDLGPGLRQMVALARTHVVPHRVLLLDETTASTTEDHFEDVLALVDRERRAGVSVVFVSHRMDEVFAMADRIAVLRNGQLIDVVATKQTTPDEVMTLMIGDAVEALQPPDPVPVDPEPILQVQGLSSGSAQDIDFEVRHGEVLGVYGLVGSGRSSIVRAISGNQSRRSGSVILDGTAVAPRSPRDGVRRRIAYLTEDRRREGFVADFSNGHNLTLATLDRVSRFGVIDKRRERRRAEEMITGLQVKGGVDDLTRSLSGGNQQKVIIGKWLETEPRLVLLDEPTKGIDVGARANIYRLVRQLAANGTGVVVVTSEAEEALHLCNRVLVLREGRIVDECISRESTTDDLIRASLGGTAA</sequence>
<dbReference type="InterPro" id="IPR050107">
    <property type="entry name" value="ABC_carbohydrate_import_ATPase"/>
</dbReference>
<evidence type="ECO:0000256" key="1">
    <source>
        <dbReference type="ARBA" id="ARBA00022448"/>
    </source>
</evidence>
<dbReference type="CDD" id="cd03215">
    <property type="entry name" value="ABC_Carb_Monos_II"/>
    <property type="match status" value="1"/>
</dbReference>
<evidence type="ECO:0000313" key="7">
    <source>
        <dbReference type="Proteomes" id="UP000199103"/>
    </source>
</evidence>
<protein>
    <submittedName>
        <fullName evidence="6">Ribose transport system ATP-binding protein</fullName>
    </submittedName>
</protein>
<dbReference type="InterPro" id="IPR003593">
    <property type="entry name" value="AAA+_ATPase"/>
</dbReference>
<dbReference type="Proteomes" id="UP000199103">
    <property type="component" value="Chromosome I"/>
</dbReference>
<dbReference type="Gene3D" id="3.40.50.300">
    <property type="entry name" value="P-loop containing nucleotide triphosphate hydrolases"/>
    <property type="match status" value="2"/>
</dbReference>
<dbReference type="OrthoDB" id="3648693at2"/>
<keyword evidence="7" id="KW-1185">Reference proteome</keyword>
<keyword evidence="4 6" id="KW-0067">ATP-binding</keyword>
<evidence type="ECO:0000259" key="5">
    <source>
        <dbReference type="PROSITE" id="PS50893"/>
    </source>
</evidence>
<dbReference type="Pfam" id="PF00005">
    <property type="entry name" value="ABC_tran"/>
    <property type="match status" value="2"/>
</dbReference>
<evidence type="ECO:0000256" key="4">
    <source>
        <dbReference type="ARBA" id="ARBA00022840"/>
    </source>
</evidence>
<dbReference type="SMART" id="SM00382">
    <property type="entry name" value="AAA"/>
    <property type="match status" value="2"/>
</dbReference>
<keyword evidence="3" id="KW-0547">Nucleotide-binding</keyword>
<dbReference type="PROSITE" id="PS50893">
    <property type="entry name" value="ABC_TRANSPORTER_2"/>
    <property type="match status" value="2"/>
</dbReference>
<keyword evidence="2" id="KW-0677">Repeat</keyword>
<accession>A0A1H1PXD2</accession>
<name>A0A1H1PXD2_9ACTN</name>
<dbReference type="STRING" id="630515.SAMN04489812_1058"/>
<organism evidence="6 7">
    <name type="scientific">Microlunatus soli</name>
    <dbReference type="NCBI Taxonomy" id="630515"/>
    <lineage>
        <taxon>Bacteria</taxon>
        <taxon>Bacillati</taxon>
        <taxon>Actinomycetota</taxon>
        <taxon>Actinomycetes</taxon>
        <taxon>Propionibacteriales</taxon>
        <taxon>Propionibacteriaceae</taxon>
        <taxon>Microlunatus</taxon>
    </lineage>
</organism>
<reference evidence="6 7" key="1">
    <citation type="submission" date="2016-10" db="EMBL/GenBank/DDBJ databases">
        <authorList>
            <person name="de Groot N.N."/>
        </authorList>
    </citation>
    <scope>NUCLEOTIDE SEQUENCE [LARGE SCALE GENOMIC DNA]</scope>
    <source>
        <strain evidence="6 7">DSM 21800</strain>
    </source>
</reference>
<evidence type="ECO:0000256" key="3">
    <source>
        <dbReference type="ARBA" id="ARBA00022741"/>
    </source>
</evidence>
<dbReference type="GO" id="GO:0016887">
    <property type="term" value="F:ATP hydrolysis activity"/>
    <property type="evidence" value="ECO:0007669"/>
    <property type="project" value="InterPro"/>
</dbReference>
<dbReference type="GO" id="GO:0005524">
    <property type="term" value="F:ATP binding"/>
    <property type="evidence" value="ECO:0007669"/>
    <property type="project" value="UniProtKB-KW"/>
</dbReference>
<keyword evidence="1" id="KW-0813">Transport</keyword>
<dbReference type="EMBL" id="LT629772">
    <property type="protein sequence ID" value="SDS15776.1"/>
    <property type="molecule type" value="Genomic_DNA"/>
</dbReference>
<dbReference type="InterPro" id="IPR027417">
    <property type="entry name" value="P-loop_NTPase"/>
</dbReference>
<dbReference type="RefSeq" id="WP_091520986.1">
    <property type="nucleotide sequence ID" value="NZ_LT629772.1"/>
</dbReference>
<dbReference type="SUPFAM" id="SSF52540">
    <property type="entry name" value="P-loop containing nucleoside triphosphate hydrolases"/>
    <property type="match status" value="2"/>
</dbReference>
<dbReference type="InterPro" id="IPR003439">
    <property type="entry name" value="ABC_transporter-like_ATP-bd"/>
</dbReference>
<feature type="domain" description="ABC transporter" evidence="5">
    <location>
        <begin position="6"/>
        <end position="246"/>
    </location>
</feature>
<dbReference type="PANTHER" id="PTHR43790">
    <property type="entry name" value="CARBOHYDRATE TRANSPORT ATP-BINDING PROTEIN MG119-RELATED"/>
    <property type="match status" value="1"/>
</dbReference>
<dbReference type="PANTHER" id="PTHR43790:SF9">
    <property type="entry name" value="GALACTOFURANOSE TRANSPORTER ATP-BINDING PROTEIN YTFR"/>
    <property type="match status" value="1"/>
</dbReference>
<dbReference type="InterPro" id="IPR017871">
    <property type="entry name" value="ABC_transporter-like_CS"/>
</dbReference>